<dbReference type="AlphaFoldDB" id="A0A0K2U7L4"/>
<dbReference type="EMBL" id="HACA01016541">
    <property type="protein sequence ID" value="CDW33902.1"/>
    <property type="molecule type" value="Transcribed_RNA"/>
</dbReference>
<sequence length="44" mass="5065">MDTLMVKNPTWSNKVHRYFAEVSEYGVTLRHISGNDNIPADFLP</sequence>
<name>A0A0K2U7L4_LEPSM</name>
<proteinExistence type="predicted"/>
<protein>
    <submittedName>
        <fullName evidence="1">Putative LOC101163551 [Oryzias latipes]</fullName>
    </submittedName>
</protein>
<organism evidence="1">
    <name type="scientific">Lepeophtheirus salmonis</name>
    <name type="common">Salmon louse</name>
    <name type="synonym">Caligus salmonis</name>
    <dbReference type="NCBI Taxonomy" id="72036"/>
    <lineage>
        <taxon>Eukaryota</taxon>
        <taxon>Metazoa</taxon>
        <taxon>Ecdysozoa</taxon>
        <taxon>Arthropoda</taxon>
        <taxon>Crustacea</taxon>
        <taxon>Multicrustacea</taxon>
        <taxon>Hexanauplia</taxon>
        <taxon>Copepoda</taxon>
        <taxon>Siphonostomatoida</taxon>
        <taxon>Caligidae</taxon>
        <taxon>Lepeophtheirus</taxon>
    </lineage>
</organism>
<accession>A0A0K2U7L4</accession>
<evidence type="ECO:0000313" key="1">
    <source>
        <dbReference type="EMBL" id="CDW33902.1"/>
    </source>
</evidence>
<reference evidence="1" key="1">
    <citation type="submission" date="2014-05" db="EMBL/GenBank/DDBJ databases">
        <authorList>
            <person name="Chronopoulou M."/>
        </authorList>
    </citation>
    <scope>NUCLEOTIDE SEQUENCE</scope>
    <source>
        <tissue evidence="1">Whole organism</tissue>
    </source>
</reference>